<evidence type="ECO:0008006" key="3">
    <source>
        <dbReference type="Google" id="ProtNLM"/>
    </source>
</evidence>
<reference evidence="1 2" key="1">
    <citation type="submission" date="2016-10" db="EMBL/GenBank/DDBJ databases">
        <authorList>
            <person name="de Groot N.N."/>
        </authorList>
    </citation>
    <scope>NUCLEOTIDE SEQUENCE [LARGE SCALE GENOMIC DNA]</scope>
    <source>
        <strain evidence="1 2">ATCC BAA-466</strain>
    </source>
</reference>
<keyword evidence="2" id="KW-1185">Reference proteome</keyword>
<proteinExistence type="predicted"/>
<dbReference type="RefSeq" id="WP_090288786.1">
    <property type="nucleotide sequence ID" value="NZ_FNCK01000001.1"/>
</dbReference>
<dbReference type="STRING" id="120956.SAMN05421791_10177"/>
<sequence length="192" mass="20995">MLGTEQFDHFEITNGMFRKASEGLLLAAMPIGCTGSVSIEPETRPIIKRCEGKVVKEVTIIEKLTGTFTGHLTLAMAEVVFGLSGDGLKEGVKGYGRNSYGGSGSATWDVYDIARENRKLIALPNMSWTGGLKRVFTNGEDEIAEVEIDFSALMDKNGYCYYEMIVESTSDQAIVNAWNAQFSEDLVKAQSV</sequence>
<name>A0A1G7P0E0_9LACT</name>
<dbReference type="OrthoDB" id="2863311at2"/>
<gene>
    <name evidence="1" type="ORF">SAMN05421791_10177</name>
</gene>
<organism evidence="1 2">
    <name type="scientific">Facklamia miroungae</name>
    <dbReference type="NCBI Taxonomy" id="120956"/>
    <lineage>
        <taxon>Bacteria</taxon>
        <taxon>Bacillati</taxon>
        <taxon>Bacillota</taxon>
        <taxon>Bacilli</taxon>
        <taxon>Lactobacillales</taxon>
        <taxon>Aerococcaceae</taxon>
        <taxon>Facklamia</taxon>
    </lineage>
</organism>
<evidence type="ECO:0000313" key="2">
    <source>
        <dbReference type="Proteomes" id="UP000199708"/>
    </source>
</evidence>
<dbReference type="EMBL" id="FNCK01000001">
    <property type="protein sequence ID" value="SDF79701.1"/>
    <property type="molecule type" value="Genomic_DNA"/>
</dbReference>
<dbReference type="AlphaFoldDB" id="A0A1G7P0E0"/>
<dbReference type="Proteomes" id="UP000199708">
    <property type="component" value="Unassembled WGS sequence"/>
</dbReference>
<evidence type="ECO:0000313" key="1">
    <source>
        <dbReference type="EMBL" id="SDF79701.1"/>
    </source>
</evidence>
<protein>
    <recommendedName>
        <fullName evidence="3">Phage major tail protein, phi13 family</fullName>
    </recommendedName>
</protein>
<accession>A0A1G7P0E0</accession>